<dbReference type="Proteomes" id="UP001211006">
    <property type="component" value="Unassembled WGS sequence"/>
</dbReference>
<feature type="transmembrane region" description="Helical" evidence="1">
    <location>
        <begin position="185"/>
        <end position="202"/>
    </location>
</feature>
<dbReference type="EMBL" id="JAQLWO010000001">
    <property type="protein sequence ID" value="MDB7904601.1"/>
    <property type="molecule type" value="Genomic_DNA"/>
</dbReference>
<gene>
    <name evidence="3" type="ORF">GKE97_16430</name>
    <name evidence="2" type="ORF">PND83_01275</name>
</gene>
<protein>
    <submittedName>
        <fullName evidence="3">DUF5058 family protein</fullName>
    </submittedName>
</protein>
<organism evidence="3 4">
    <name type="scientific">Flavonifractor plautii</name>
    <name type="common">Fusobacterium plautii</name>
    <dbReference type="NCBI Taxonomy" id="292800"/>
    <lineage>
        <taxon>Bacteria</taxon>
        <taxon>Bacillati</taxon>
        <taxon>Bacillota</taxon>
        <taxon>Clostridia</taxon>
        <taxon>Eubacteriales</taxon>
        <taxon>Oscillospiraceae</taxon>
        <taxon>Flavonifractor</taxon>
    </lineage>
</organism>
<feature type="transmembrane region" description="Helical" evidence="1">
    <location>
        <begin position="12"/>
        <end position="33"/>
    </location>
</feature>
<dbReference type="Proteomes" id="UP000434475">
    <property type="component" value="Unassembled WGS sequence"/>
</dbReference>
<keyword evidence="1" id="KW-0812">Transmembrane</keyword>
<sequence>MNVEAMTNNLGLWIICSVMVIVILVQSILYFRLGRAEAKKLQIPKEKVTHGIRAAVITAIGPTISSAIVLLSLVVMIGGPMAWMRLNDVGAARTEMAIVSMVQAILPENSSDVTTMTFAAWGQAFNNVGWMIVALVATSRMGWAVEKMNQKFSPVIVKAAMSGAAIGLFAYLVSNNLIGKPSPNWVAAVVAGASILVINKVFSRMQRLQEFSLGIAMILGMVAATVVENVAGI</sequence>
<keyword evidence="1" id="KW-1133">Transmembrane helix</keyword>
<reference evidence="2" key="2">
    <citation type="submission" date="2023-01" db="EMBL/GenBank/DDBJ databases">
        <title>Human gut microbiome strain richness.</title>
        <authorList>
            <person name="Chen-Liaw A."/>
        </authorList>
    </citation>
    <scope>NUCLEOTIDE SEQUENCE</scope>
    <source>
        <strain evidence="2">2225st1_A6_2225SCRN_200828</strain>
    </source>
</reference>
<feature type="transmembrane region" description="Helical" evidence="1">
    <location>
        <begin position="54"/>
        <end position="77"/>
    </location>
</feature>
<comment type="caution">
    <text evidence="3">The sequence shown here is derived from an EMBL/GenBank/DDBJ whole genome shotgun (WGS) entry which is preliminary data.</text>
</comment>
<dbReference type="Pfam" id="PF16481">
    <property type="entry name" value="DUF5058"/>
    <property type="match status" value="1"/>
</dbReference>
<evidence type="ECO:0000256" key="1">
    <source>
        <dbReference type="SAM" id="Phobius"/>
    </source>
</evidence>
<dbReference type="EMBL" id="WKPR01000019">
    <property type="protein sequence ID" value="MSB21099.1"/>
    <property type="molecule type" value="Genomic_DNA"/>
</dbReference>
<reference evidence="3 4" key="1">
    <citation type="journal article" date="2019" name="Nat. Med.">
        <title>A library of human gut bacterial isolates paired with longitudinal multiomics data enables mechanistic microbiome research.</title>
        <authorList>
            <person name="Poyet M."/>
            <person name="Groussin M."/>
            <person name="Gibbons S.M."/>
            <person name="Avila-Pacheco J."/>
            <person name="Jiang X."/>
            <person name="Kearney S.M."/>
            <person name="Perrotta A.R."/>
            <person name="Berdy B."/>
            <person name="Zhao S."/>
            <person name="Lieberman T.D."/>
            <person name="Swanson P.K."/>
            <person name="Smith M."/>
            <person name="Roesemann S."/>
            <person name="Alexander J.E."/>
            <person name="Rich S.A."/>
            <person name="Livny J."/>
            <person name="Vlamakis H."/>
            <person name="Clish C."/>
            <person name="Bullock K."/>
            <person name="Deik A."/>
            <person name="Scott J."/>
            <person name="Pierce K.A."/>
            <person name="Xavier R.J."/>
            <person name="Alm E.J."/>
        </authorList>
    </citation>
    <scope>NUCLEOTIDE SEQUENCE [LARGE SCALE GENOMIC DNA]</scope>
    <source>
        <strain evidence="3 4">BIOML-A2</strain>
    </source>
</reference>
<evidence type="ECO:0000313" key="4">
    <source>
        <dbReference type="Proteomes" id="UP000434475"/>
    </source>
</evidence>
<name>A0A6I2R5L6_FLAPL</name>
<accession>A0A6I2R5L6</accession>
<keyword evidence="1" id="KW-0472">Membrane</keyword>
<evidence type="ECO:0000313" key="3">
    <source>
        <dbReference type="EMBL" id="MSB21099.1"/>
    </source>
</evidence>
<feature type="transmembrane region" description="Helical" evidence="1">
    <location>
        <begin position="124"/>
        <end position="143"/>
    </location>
</feature>
<evidence type="ECO:0000313" key="2">
    <source>
        <dbReference type="EMBL" id="MDB7904601.1"/>
    </source>
</evidence>
<proteinExistence type="predicted"/>
<dbReference type="RefSeq" id="WP_009259604.1">
    <property type="nucleotide sequence ID" value="NZ_JADMVA010000012.1"/>
</dbReference>
<feature type="transmembrane region" description="Helical" evidence="1">
    <location>
        <begin position="155"/>
        <end position="173"/>
    </location>
</feature>
<dbReference type="InterPro" id="IPR032479">
    <property type="entry name" value="DUF5058"/>
</dbReference>
<dbReference type="AlphaFoldDB" id="A0A6I2R5L6"/>
<feature type="transmembrane region" description="Helical" evidence="1">
    <location>
        <begin position="211"/>
        <end position="231"/>
    </location>
</feature>